<dbReference type="Proteomes" id="UP000092612">
    <property type="component" value="Unassembled WGS sequence"/>
</dbReference>
<gene>
    <name evidence="1" type="ORF">LPB301_02905</name>
</gene>
<protein>
    <recommendedName>
        <fullName evidence="3">F5/8 type C domain-containing protein</fullName>
    </recommendedName>
</protein>
<keyword evidence="2" id="KW-1185">Reference proteome</keyword>
<reference evidence="2" key="1">
    <citation type="submission" date="2016-02" db="EMBL/GenBank/DDBJ databases">
        <title>Paenibacillus sp. LPB0068, isolated from Crassostrea gigas.</title>
        <authorList>
            <person name="Shin S.-K."/>
            <person name="Yi H."/>
        </authorList>
    </citation>
    <scope>NUCLEOTIDE SEQUENCE [LARGE SCALE GENOMIC DNA]</scope>
    <source>
        <strain evidence="2">KCTC 23969</strain>
    </source>
</reference>
<dbReference type="InterPro" id="IPR008979">
    <property type="entry name" value="Galactose-bd-like_sf"/>
</dbReference>
<dbReference type="InterPro" id="IPR011050">
    <property type="entry name" value="Pectin_lyase_fold/virulence"/>
</dbReference>
<evidence type="ECO:0000313" key="1">
    <source>
        <dbReference type="EMBL" id="OBY67304.1"/>
    </source>
</evidence>
<dbReference type="STRING" id="996801.BW723_06585"/>
<dbReference type="RefSeq" id="WP_068357196.1">
    <property type="nucleotide sequence ID" value="NZ_CP019337.1"/>
</dbReference>
<organism evidence="1 2">
    <name type="scientific">Polaribacter reichenbachii</name>
    <dbReference type="NCBI Taxonomy" id="996801"/>
    <lineage>
        <taxon>Bacteria</taxon>
        <taxon>Pseudomonadati</taxon>
        <taxon>Bacteroidota</taxon>
        <taxon>Flavobacteriia</taxon>
        <taxon>Flavobacteriales</taxon>
        <taxon>Flavobacteriaceae</taxon>
    </lineage>
</organism>
<dbReference type="Gene3D" id="2.60.120.260">
    <property type="entry name" value="Galactose-binding domain-like"/>
    <property type="match status" value="1"/>
</dbReference>
<evidence type="ECO:0008006" key="3">
    <source>
        <dbReference type="Google" id="ProtNLM"/>
    </source>
</evidence>
<sequence>MGRTFSGGDTLFVASSRTKAIKFQQLVGDAGAPIVVINLNGQVKINNPESWGGITFENCQYIKISGAGHPNFRYGFELGGYNCGLAFSELSSDCEAENIKIAHDGFFGIFAKKDFGGNPPVPYPVFNNLIIHDCFIENVSEGMYIGETKSPGMEFKNLKIYNNIIRNTKRESIQVANAVENVEIYNNTMVNAGLENIDFHTNNLQIGDNSVVNAYNNIILEAPAFGIISFGKGGSTFSNNYIANSQGMFIDNRIFTDTIKPITINTNYFININGNQVVRNMNELNPLSINNNTYDSNIPFYNNDSGNLNNFSLSNNTFSTIYEITFKDTLQNNYSLSDNTPQELKGLGATSGPEFFNILPTPQQIIIDSTMVTDQVIDGSVVSPLFLFDEQQTDVLANQHPTSNSWKPFWYWNQETAPYHIVIDLGKEYHITEVYLHDMHNTYEFTVEYGSENNWTELFVDPCSNFNTWKTHITDVDTRYLRLSMYENVYAAVNEIIVFGYSNTASKTNNKKVSSTIQPLIKEDSIKSDNSNDEYEIEVFDFYGKKVMSKISEISDESSFKIFEGPKFNLLKKGYYIALIKNKTDGSVKTEKFYKR</sequence>
<accession>A0A1B8U610</accession>
<dbReference type="SUPFAM" id="SSF49785">
    <property type="entry name" value="Galactose-binding domain-like"/>
    <property type="match status" value="1"/>
</dbReference>
<dbReference type="InterPro" id="IPR012334">
    <property type="entry name" value="Pectin_lyas_fold"/>
</dbReference>
<name>A0A1B8U610_9FLAO</name>
<dbReference type="OrthoDB" id="9805017at2"/>
<evidence type="ECO:0000313" key="2">
    <source>
        <dbReference type="Proteomes" id="UP000092612"/>
    </source>
</evidence>
<dbReference type="AlphaFoldDB" id="A0A1B8U610"/>
<dbReference type="SUPFAM" id="SSF51126">
    <property type="entry name" value="Pectin lyase-like"/>
    <property type="match status" value="1"/>
</dbReference>
<dbReference type="InterPro" id="IPR006626">
    <property type="entry name" value="PbH1"/>
</dbReference>
<dbReference type="Gene3D" id="2.160.20.10">
    <property type="entry name" value="Single-stranded right-handed beta-helix, Pectin lyase-like"/>
    <property type="match status" value="1"/>
</dbReference>
<dbReference type="KEGG" id="prn:BW723_06585"/>
<proteinExistence type="predicted"/>
<comment type="caution">
    <text evidence="1">The sequence shown here is derived from an EMBL/GenBank/DDBJ whole genome shotgun (WGS) entry which is preliminary data.</text>
</comment>
<dbReference type="SMART" id="SM00710">
    <property type="entry name" value="PbH1"/>
    <property type="match status" value="5"/>
</dbReference>
<dbReference type="EMBL" id="LSFL01000005">
    <property type="protein sequence ID" value="OBY67304.1"/>
    <property type="molecule type" value="Genomic_DNA"/>
</dbReference>